<keyword evidence="6 11" id="KW-1133">Transmembrane helix</keyword>
<comment type="caution">
    <text evidence="13">The sequence shown here is derived from an EMBL/GenBank/DDBJ whole genome shotgun (WGS) entry which is preliminary data.</text>
</comment>
<evidence type="ECO:0000256" key="3">
    <source>
        <dbReference type="ARBA" id="ARBA00022448"/>
    </source>
</evidence>
<dbReference type="PANTHER" id="PTHR43562">
    <property type="entry name" value="NAPA-TYPE SODIUM/HYDROGEN ANTIPORTER"/>
    <property type="match status" value="1"/>
</dbReference>
<dbReference type="PANTHER" id="PTHR43562:SF3">
    <property type="entry name" value="SODIUM ION_PROTON EXCHANGER (EUROFUNG)"/>
    <property type="match status" value="1"/>
</dbReference>
<feature type="transmembrane region" description="Helical" evidence="11">
    <location>
        <begin position="262"/>
        <end position="280"/>
    </location>
</feature>
<organism evidence="13 14">
    <name type="scientific">Microlunatus endophyticus</name>
    <dbReference type="NCBI Taxonomy" id="1716077"/>
    <lineage>
        <taxon>Bacteria</taxon>
        <taxon>Bacillati</taxon>
        <taxon>Actinomycetota</taxon>
        <taxon>Actinomycetes</taxon>
        <taxon>Propionibacteriales</taxon>
        <taxon>Propionibacteriaceae</taxon>
        <taxon>Microlunatus</taxon>
    </lineage>
</organism>
<dbReference type="RefSeq" id="WP_188896448.1">
    <property type="nucleotide sequence ID" value="NZ_BMMZ01000008.1"/>
</dbReference>
<feature type="transmembrane region" description="Helical" evidence="11">
    <location>
        <begin position="320"/>
        <end position="337"/>
    </location>
</feature>
<evidence type="ECO:0000313" key="14">
    <source>
        <dbReference type="Proteomes" id="UP000613840"/>
    </source>
</evidence>
<evidence type="ECO:0000256" key="1">
    <source>
        <dbReference type="ARBA" id="ARBA00004141"/>
    </source>
</evidence>
<evidence type="ECO:0000256" key="8">
    <source>
        <dbReference type="ARBA" id="ARBA00023065"/>
    </source>
</evidence>
<feature type="transmembrane region" description="Helical" evidence="11">
    <location>
        <begin position="88"/>
        <end position="110"/>
    </location>
</feature>
<comment type="subcellular location">
    <subcellularLocation>
        <location evidence="1">Membrane</location>
        <topology evidence="1">Multi-pass membrane protein</topology>
    </subcellularLocation>
</comment>
<evidence type="ECO:0000256" key="7">
    <source>
        <dbReference type="ARBA" id="ARBA00023053"/>
    </source>
</evidence>
<reference evidence="13" key="1">
    <citation type="journal article" date="2014" name="Int. J. Syst. Evol. Microbiol.">
        <title>Complete genome sequence of Corynebacterium casei LMG S-19264T (=DSM 44701T), isolated from a smear-ripened cheese.</title>
        <authorList>
            <consortium name="US DOE Joint Genome Institute (JGI-PGF)"/>
            <person name="Walter F."/>
            <person name="Albersmeier A."/>
            <person name="Kalinowski J."/>
            <person name="Ruckert C."/>
        </authorList>
    </citation>
    <scope>NUCLEOTIDE SEQUENCE</scope>
    <source>
        <strain evidence="13">CGMCC 4.7306</strain>
    </source>
</reference>
<feature type="transmembrane region" description="Helical" evidence="11">
    <location>
        <begin position="213"/>
        <end position="230"/>
    </location>
</feature>
<dbReference type="GO" id="GO:0006814">
    <property type="term" value="P:sodium ion transport"/>
    <property type="evidence" value="ECO:0007669"/>
    <property type="project" value="UniProtKB-KW"/>
</dbReference>
<feature type="transmembrane region" description="Helical" evidence="11">
    <location>
        <begin position="147"/>
        <end position="166"/>
    </location>
</feature>
<dbReference type="InterPro" id="IPR038770">
    <property type="entry name" value="Na+/solute_symporter_sf"/>
</dbReference>
<keyword evidence="4" id="KW-0050">Antiport</keyword>
<keyword evidence="5 11" id="KW-0812">Transmembrane</keyword>
<feature type="transmembrane region" description="Helical" evidence="11">
    <location>
        <begin position="172"/>
        <end position="193"/>
    </location>
</feature>
<dbReference type="AlphaFoldDB" id="A0A917SD89"/>
<evidence type="ECO:0000256" key="9">
    <source>
        <dbReference type="ARBA" id="ARBA00023136"/>
    </source>
</evidence>
<evidence type="ECO:0000256" key="10">
    <source>
        <dbReference type="ARBA" id="ARBA00023201"/>
    </source>
</evidence>
<keyword evidence="8" id="KW-0406">Ion transport</keyword>
<evidence type="ECO:0000313" key="13">
    <source>
        <dbReference type="EMBL" id="GGL71973.1"/>
    </source>
</evidence>
<gene>
    <name evidence="13" type="ORF">GCM10011575_32890</name>
</gene>
<feature type="transmembrane region" description="Helical" evidence="11">
    <location>
        <begin position="116"/>
        <end position="135"/>
    </location>
</feature>
<accession>A0A917SD89</accession>
<proteinExistence type="inferred from homology"/>
<dbReference type="InterPro" id="IPR006153">
    <property type="entry name" value="Cation/H_exchanger_TM"/>
</dbReference>
<evidence type="ECO:0000259" key="12">
    <source>
        <dbReference type="Pfam" id="PF00999"/>
    </source>
</evidence>
<evidence type="ECO:0000256" key="5">
    <source>
        <dbReference type="ARBA" id="ARBA00022692"/>
    </source>
</evidence>
<dbReference type="GO" id="GO:0015297">
    <property type="term" value="F:antiporter activity"/>
    <property type="evidence" value="ECO:0007669"/>
    <property type="project" value="UniProtKB-KW"/>
</dbReference>
<dbReference type="GO" id="GO:1902600">
    <property type="term" value="P:proton transmembrane transport"/>
    <property type="evidence" value="ECO:0007669"/>
    <property type="project" value="InterPro"/>
</dbReference>
<evidence type="ECO:0000256" key="11">
    <source>
        <dbReference type="SAM" id="Phobius"/>
    </source>
</evidence>
<dbReference type="Proteomes" id="UP000613840">
    <property type="component" value="Unassembled WGS sequence"/>
</dbReference>
<feature type="transmembrane region" description="Helical" evidence="11">
    <location>
        <begin position="292"/>
        <end position="313"/>
    </location>
</feature>
<protein>
    <recommendedName>
        <fullName evidence="12">Cation/H+ exchanger transmembrane domain-containing protein</fullName>
    </recommendedName>
</protein>
<feature type="transmembrane region" description="Helical" evidence="11">
    <location>
        <begin position="349"/>
        <end position="370"/>
    </location>
</feature>
<evidence type="ECO:0000256" key="2">
    <source>
        <dbReference type="ARBA" id="ARBA00005551"/>
    </source>
</evidence>
<feature type="transmembrane region" description="Helical" evidence="11">
    <location>
        <begin position="55"/>
        <end position="76"/>
    </location>
</feature>
<keyword evidence="9 11" id="KW-0472">Membrane</keyword>
<keyword evidence="3" id="KW-0813">Transport</keyword>
<sequence>MSLQILALITAVALFGPLLAWSDSLRIPVVVGELAVGVLIGDTGTRWVDPGGATLTFLADVGFALVMFVAGSHVPVRDRRLLSGARSALLRLTVVIAAAIVLGLLVSYAFGTGHGALYAVLFASSSAAVILPIVASLQLSGPGMLMTLPQVAIADAACIVALPLVLDRAHVGRAGLGVVVVVAASAVIFAVLWQGERRGWRKAMHRKSERRGFALELRISLLALLLLAALATETRVSIMLAGFCLGLAVAAIGEPRRLARQLFGLTEGLFSPIFFVWLGASLDLRELAAHPSMIILGVVLGFGAVLAHAAAALIGQPIPYAVLAAAQLGVPVAAATLGTQLRVLLPGEAAALLLGALLTIATSTVAGRFATRGPGSARVSPNLKP</sequence>
<dbReference type="Gene3D" id="1.20.1530.20">
    <property type="match status" value="1"/>
</dbReference>
<keyword evidence="14" id="KW-1185">Reference proteome</keyword>
<evidence type="ECO:0000256" key="6">
    <source>
        <dbReference type="ARBA" id="ARBA00022989"/>
    </source>
</evidence>
<keyword evidence="7" id="KW-0915">Sodium</keyword>
<comment type="similarity">
    <text evidence="2">Belongs to the monovalent cation:proton antiporter 2 (CPA2) transporter (TC 2.A.37) family.</text>
</comment>
<feature type="domain" description="Cation/H+ exchanger transmembrane" evidence="12">
    <location>
        <begin position="12"/>
        <end position="361"/>
    </location>
</feature>
<dbReference type="Pfam" id="PF00999">
    <property type="entry name" value="Na_H_Exchanger"/>
    <property type="match status" value="1"/>
</dbReference>
<dbReference type="EMBL" id="BMMZ01000008">
    <property type="protein sequence ID" value="GGL71973.1"/>
    <property type="molecule type" value="Genomic_DNA"/>
</dbReference>
<keyword evidence="10" id="KW-0739">Sodium transport</keyword>
<name>A0A917SD89_9ACTN</name>
<evidence type="ECO:0000256" key="4">
    <source>
        <dbReference type="ARBA" id="ARBA00022449"/>
    </source>
</evidence>
<feature type="transmembrane region" description="Helical" evidence="11">
    <location>
        <begin position="236"/>
        <end position="253"/>
    </location>
</feature>
<dbReference type="GO" id="GO:0016020">
    <property type="term" value="C:membrane"/>
    <property type="evidence" value="ECO:0007669"/>
    <property type="project" value="UniProtKB-SubCell"/>
</dbReference>
<reference evidence="13" key="2">
    <citation type="submission" date="2020-09" db="EMBL/GenBank/DDBJ databases">
        <authorList>
            <person name="Sun Q."/>
            <person name="Zhou Y."/>
        </authorList>
    </citation>
    <scope>NUCLEOTIDE SEQUENCE</scope>
    <source>
        <strain evidence="13">CGMCC 4.7306</strain>
    </source>
</reference>